<keyword evidence="9" id="KW-1185">Reference proteome</keyword>
<gene>
    <name evidence="8" type="primary">lysA_1</name>
    <name evidence="8" type="ORF">GCM10022279_07310</name>
</gene>
<dbReference type="InterPro" id="IPR009006">
    <property type="entry name" value="Ala_racemase/Decarboxylase_C"/>
</dbReference>
<evidence type="ECO:0000259" key="6">
    <source>
        <dbReference type="Pfam" id="PF00278"/>
    </source>
</evidence>
<dbReference type="EMBL" id="BAABBP010000004">
    <property type="protein sequence ID" value="GAA3986822.1"/>
    <property type="molecule type" value="Genomic_DNA"/>
</dbReference>
<keyword evidence="4" id="KW-0456">Lyase</keyword>
<proteinExistence type="inferred from homology"/>
<dbReference type="PRINTS" id="PR01179">
    <property type="entry name" value="ODADCRBXLASE"/>
</dbReference>
<dbReference type="InterPro" id="IPR002986">
    <property type="entry name" value="DAP_deCOOHase_LysA"/>
</dbReference>
<dbReference type="Gene3D" id="3.20.20.10">
    <property type="entry name" value="Alanine racemase"/>
    <property type="match status" value="1"/>
</dbReference>
<dbReference type="PRINTS" id="PR01181">
    <property type="entry name" value="DAPDCRBXLASE"/>
</dbReference>
<dbReference type="InterPro" id="IPR000183">
    <property type="entry name" value="Orn/DAP/Arg_de-COase"/>
</dbReference>
<sequence length="432" mass="47498">MQDSHPLIRKPDMPASPSLRQRLYPLLPQIAEHFGTPFHLYDEAGIRTTGERLNRAFAGVPGFREYYAAKALPNPRILAIARELGFGFDCSSVAELQLARGIGARGDDLMFTSNNTAPDEFDAALADGGSILNLDDVSLVAKLPRMPERICFRYNPGPARSGNAIIGNPVEAKYGVPHERIEDAFRAAIARGAKRFGLHTMLASNELDYRYMVETIAMLLSVVQTLSDRLAIRFDFVNMGGGLGIPYQPHQAEFDVEALGAQAAGLFAQFRAQHGWAPALHMESGRYVTGPHGVLVTRAINHKHSYREYVGVDACMSALMRPGMYGAYHHIDVPGKPAGAGDVPVDVVGALCENNDKFAVQRPLPSIDDGDLLVIHDTGAHGHAMGFNYNGRLRPQELLLTRDGRVERIRRAETLQDHFATLDFPPDTWPPR</sequence>
<dbReference type="SUPFAM" id="SSF51419">
    <property type="entry name" value="PLP-binding barrel"/>
    <property type="match status" value="1"/>
</dbReference>
<dbReference type="Proteomes" id="UP001501627">
    <property type="component" value="Unassembled WGS sequence"/>
</dbReference>
<evidence type="ECO:0000256" key="1">
    <source>
        <dbReference type="ARBA" id="ARBA00001933"/>
    </source>
</evidence>
<dbReference type="InterPro" id="IPR029066">
    <property type="entry name" value="PLP-binding_barrel"/>
</dbReference>
<accession>A0ABP7QS93</accession>
<feature type="domain" description="Orn/DAP/Arg decarboxylase 2 N-terminal" evidence="7">
    <location>
        <begin position="57"/>
        <end position="289"/>
    </location>
</feature>
<dbReference type="InterPro" id="IPR022643">
    <property type="entry name" value="De-COase2_C"/>
</dbReference>
<comment type="similarity">
    <text evidence="5">Belongs to the Orn/Lys/Arg decarboxylase class-II family.</text>
</comment>
<dbReference type="CDD" id="cd06828">
    <property type="entry name" value="PLPDE_III_DapDC"/>
    <property type="match status" value="1"/>
</dbReference>
<dbReference type="Gene3D" id="2.40.37.10">
    <property type="entry name" value="Lyase, Ornithine Decarboxylase, Chain A, domain 1"/>
    <property type="match status" value="1"/>
</dbReference>
<dbReference type="PANTHER" id="PTHR43727:SF2">
    <property type="entry name" value="GROUP IV DECARBOXYLASE"/>
    <property type="match status" value="1"/>
</dbReference>
<keyword evidence="2" id="KW-0210">Decarboxylase</keyword>
<protein>
    <submittedName>
        <fullName evidence="8">Diaminopimelate decarboxylase</fullName>
    </submittedName>
</protein>
<evidence type="ECO:0000313" key="8">
    <source>
        <dbReference type="EMBL" id="GAA3986822.1"/>
    </source>
</evidence>
<dbReference type="Pfam" id="PF00278">
    <property type="entry name" value="Orn_DAP_Arg_deC"/>
    <property type="match status" value="1"/>
</dbReference>
<dbReference type="InterPro" id="IPR022644">
    <property type="entry name" value="De-COase2_N"/>
</dbReference>
<dbReference type="PANTHER" id="PTHR43727">
    <property type="entry name" value="DIAMINOPIMELATE DECARBOXYLASE"/>
    <property type="match status" value="1"/>
</dbReference>
<organism evidence="8 9">
    <name type="scientific">Comamonas faecalis</name>
    <dbReference type="NCBI Taxonomy" id="1387849"/>
    <lineage>
        <taxon>Bacteria</taxon>
        <taxon>Pseudomonadati</taxon>
        <taxon>Pseudomonadota</taxon>
        <taxon>Betaproteobacteria</taxon>
        <taxon>Burkholderiales</taxon>
        <taxon>Comamonadaceae</taxon>
        <taxon>Comamonas</taxon>
    </lineage>
</organism>
<evidence type="ECO:0000256" key="4">
    <source>
        <dbReference type="ARBA" id="ARBA00023239"/>
    </source>
</evidence>
<dbReference type="PROSITE" id="PS00878">
    <property type="entry name" value="ODR_DC_2_1"/>
    <property type="match status" value="1"/>
</dbReference>
<evidence type="ECO:0000256" key="2">
    <source>
        <dbReference type="ARBA" id="ARBA00022793"/>
    </source>
</evidence>
<name>A0ABP7QS93_9BURK</name>
<evidence type="ECO:0000313" key="9">
    <source>
        <dbReference type="Proteomes" id="UP001501627"/>
    </source>
</evidence>
<comment type="caution">
    <text evidence="8">The sequence shown here is derived from an EMBL/GenBank/DDBJ whole genome shotgun (WGS) entry which is preliminary data.</text>
</comment>
<evidence type="ECO:0000256" key="5">
    <source>
        <dbReference type="RuleBase" id="RU003737"/>
    </source>
</evidence>
<evidence type="ECO:0000256" key="3">
    <source>
        <dbReference type="ARBA" id="ARBA00022898"/>
    </source>
</evidence>
<evidence type="ECO:0000259" key="7">
    <source>
        <dbReference type="Pfam" id="PF02784"/>
    </source>
</evidence>
<dbReference type="SUPFAM" id="SSF50621">
    <property type="entry name" value="Alanine racemase C-terminal domain-like"/>
    <property type="match status" value="1"/>
</dbReference>
<reference evidence="9" key="1">
    <citation type="journal article" date="2019" name="Int. J. Syst. Evol. Microbiol.">
        <title>The Global Catalogue of Microorganisms (GCM) 10K type strain sequencing project: providing services to taxonomists for standard genome sequencing and annotation.</title>
        <authorList>
            <consortium name="The Broad Institute Genomics Platform"/>
            <consortium name="The Broad Institute Genome Sequencing Center for Infectious Disease"/>
            <person name="Wu L."/>
            <person name="Ma J."/>
        </authorList>
    </citation>
    <scope>NUCLEOTIDE SEQUENCE [LARGE SCALE GENOMIC DNA]</scope>
    <source>
        <strain evidence="9">JCM 17561</strain>
    </source>
</reference>
<feature type="domain" description="Orn/DAP/Arg decarboxylase 2 C-terminal" evidence="6">
    <location>
        <begin position="291"/>
        <end position="379"/>
    </location>
</feature>
<comment type="cofactor">
    <cofactor evidence="1">
        <name>pyridoxal 5'-phosphate</name>
        <dbReference type="ChEBI" id="CHEBI:597326"/>
    </cofactor>
</comment>
<keyword evidence="3" id="KW-0663">Pyridoxal phosphate</keyword>
<dbReference type="InterPro" id="IPR022653">
    <property type="entry name" value="De-COase2_pyr-phos_BS"/>
</dbReference>
<dbReference type="Pfam" id="PF02784">
    <property type="entry name" value="Orn_Arg_deC_N"/>
    <property type="match status" value="1"/>
</dbReference>